<name>A0AA38FTK0_TAXCH</name>
<reference evidence="1 2" key="1">
    <citation type="journal article" date="2021" name="Nat. Plants">
        <title>The Taxus genome provides insights into paclitaxel biosynthesis.</title>
        <authorList>
            <person name="Xiong X."/>
            <person name="Gou J."/>
            <person name="Liao Q."/>
            <person name="Li Y."/>
            <person name="Zhou Q."/>
            <person name="Bi G."/>
            <person name="Li C."/>
            <person name="Du R."/>
            <person name="Wang X."/>
            <person name="Sun T."/>
            <person name="Guo L."/>
            <person name="Liang H."/>
            <person name="Lu P."/>
            <person name="Wu Y."/>
            <person name="Zhang Z."/>
            <person name="Ro D.K."/>
            <person name="Shang Y."/>
            <person name="Huang S."/>
            <person name="Yan J."/>
        </authorList>
    </citation>
    <scope>NUCLEOTIDE SEQUENCE [LARGE SCALE GENOMIC DNA]</scope>
    <source>
        <strain evidence="1">Ta-2019</strain>
    </source>
</reference>
<sequence length="81" mass="9209">MARPGPTTRQLESPSPNVIDTTLEVIDMNNVGSIEEYHAWWAAHRWVLLFPVFEDSTRFLHVRGRVGEAHVPKPVASVMEE</sequence>
<comment type="caution">
    <text evidence="1">The sequence shown here is derived from an EMBL/GenBank/DDBJ whole genome shotgun (WGS) entry which is preliminary data.</text>
</comment>
<keyword evidence="2" id="KW-1185">Reference proteome</keyword>
<feature type="non-terminal residue" evidence="1">
    <location>
        <position position="81"/>
    </location>
</feature>
<evidence type="ECO:0000313" key="1">
    <source>
        <dbReference type="EMBL" id="KAH9310074.1"/>
    </source>
</evidence>
<gene>
    <name evidence="1" type="ORF">KI387_037985</name>
</gene>
<organism evidence="1 2">
    <name type="scientific">Taxus chinensis</name>
    <name type="common">Chinese yew</name>
    <name type="synonym">Taxus wallichiana var. chinensis</name>
    <dbReference type="NCBI Taxonomy" id="29808"/>
    <lineage>
        <taxon>Eukaryota</taxon>
        <taxon>Viridiplantae</taxon>
        <taxon>Streptophyta</taxon>
        <taxon>Embryophyta</taxon>
        <taxon>Tracheophyta</taxon>
        <taxon>Spermatophyta</taxon>
        <taxon>Pinopsida</taxon>
        <taxon>Pinidae</taxon>
        <taxon>Conifers II</taxon>
        <taxon>Cupressales</taxon>
        <taxon>Taxaceae</taxon>
        <taxon>Taxus</taxon>
    </lineage>
</organism>
<proteinExistence type="predicted"/>
<evidence type="ECO:0000313" key="2">
    <source>
        <dbReference type="Proteomes" id="UP000824469"/>
    </source>
</evidence>
<dbReference type="Proteomes" id="UP000824469">
    <property type="component" value="Unassembled WGS sequence"/>
</dbReference>
<dbReference type="AlphaFoldDB" id="A0AA38FTK0"/>
<protein>
    <submittedName>
        <fullName evidence="1">Uncharacterized protein</fullName>
    </submittedName>
</protein>
<dbReference type="EMBL" id="JAHRHJ020000007">
    <property type="protein sequence ID" value="KAH9310074.1"/>
    <property type="molecule type" value="Genomic_DNA"/>
</dbReference>
<accession>A0AA38FTK0</accession>